<organism evidence="2 3">
    <name type="scientific">Alicyclobacillus fastidiosus</name>
    <dbReference type="NCBI Taxonomy" id="392011"/>
    <lineage>
        <taxon>Bacteria</taxon>
        <taxon>Bacillati</taxon>
        <taxon>Bacillota</taxon>
        <taxon>Bacilli</taxon>
        <taxon>Bacillales</taxon>
        <taxon>Alicyclobacillaceae</taxon>
        <taxon>Alicyclobacillus</taxon>
    </lineage>
</organism>
<dbReference type="EMBL" id="CP104067">
    <property type="protein sequence ID" value="WAH41480.1"/>
    <property type="molecule type" value="Genomic_DNA"/>
</dbReference>
<feature type="region of interest" description="Disordered" evidence="1">
    <location>
        <begin position="127"/>
        <end position="163"/>
    </location>
</feature>
<protein>
    <recommendedName>
        <fullName evidence="4">BZIP domain-containing protein</fullName>
    </recommendedName>
</protein>
<gene>
    <name evidence="2" type="ORF">NZD89_25095</name>
</gene>
<evidence type="ECO:0000256" key="1">
    <source>
        <dbReference type="SAM" id="MobiDB-lite"/>
    </source>
</evidence>
<dbReference type="Proteomes" id="UP001164761">
    <property type="component" value="Chromosome"/>
</dbReference>
<feature type="region of interest" description="Disordered" evidence="1">
    <location>
        <begin position="34"/>
        <end position="91"/>
    </location>
</feature>
<evidence type="ECO:0000313" key="2">
    <source>
        <dbReference type="EMBL" id="WAH41480.1"/>
    </source>
</evidence>
<sequence length="163" mass="18601">MARFERLRWVPMLIRAYYEAQARASKQAVSEPFVQSPAKETSQNARFAPVHRGKTMKSAVRIRAERPKKPAQAVTKNANRRPRSNAAANRRLLEELQSANRKLEELTTLQQQIREIGTSLDGFHKEISELKTKADESLSRRRPDRLNSGPMALPHMDTPPYGL</sequence>
<name>A0ABY6ZH73_9BACL</name>
<keyword evidence="3" id="KW-1185">Reference proteome</keyword>
<evidence type="ECO:0008006" key="4">
    <source>
        <dbReference type="Google" id="ProtNLM"/>
    </source>
</evidence>
<feature type="compositionally biased region" description="Basic and acidic residues" evidence="1">
    <location>
        <begin position="127"/>
        <end position="145"/>
    </location>
</feature>
<evidence type="ECO:0000313" key="3">
    <source>
        <dbReference type="Proteomes" id="UP001164761"/>
    </source>
</evidence>
<reference evidence="2" key="1">
    <citation type="submission" date="2022-08" db="EMBL/GenBank/DDBJ databases">
        <title>Alicyclobacillus fastidiosus DSM 17978, complete genome.</title>
        <authorList>
            <person name="Wang Q."/>
            <person name="Cai R."/>
            <person name="Wang Z."/>
        </authorList>
    </citation>
    <scope>NUCLEOTIDE SEQUENCE</scope>
    <source>
        <strain evidence="2">DSM 17978</strain>
    </source>
</reference>
<accession>A0ABY6ZH73</accession>
<proteinExistence type="predicted"/>
<dbReference type="RefSeq" id="WP_268005388.1">
    <property type="nucleotide sequence ID" value="NZ_BSUT01000001.1"/>
</dbReference>